<keyword evidence="2" id="KW-1185">Reference proteome</keyword>
<reference evidence="1 2" key="1">
    <citation type="journal article" date="2022" name="Hortic Res">
        <title>A haplotype resolved chromosomal level avocado genome allows analysis of novel avocado genes.</title>
        <authorList>
            <person name="Nath O."/>
            <person name="Fletcher S.J."/>
            <person name="Hayward A."/>
            <person name="Shaw L.M."/>
            <person name="Masouleh A.K."/>
            <person name="Furtado A."/>
            <person name="Henry R.J."/>
            <person name="Mitter N."/>
        </authorList>
    </citation>
    <scope>NUCLEOTIDE SEQUENCE [LARGE SCALE GENOMIC DNA]</scope>
    <source>
        <strain evidence="2">cv. Hass</strain>
    </source>
</reference>
<sequence>MGMMGATSLALLAMTSGRSWGLVYRVQFAGKAALARLSCLWLRCHAGQKVAAEMLGRDSCSVEADQLAGLGVDIEWRGAPVKA</sequence>
<dbReference type="Proteomes" id="UP001234297">
    <property type="component" value="Chromosome 11"/>
</dbReference>
<gene>
    <name evidence="1" type="ORF">MRB53_033308</name>
</gene>
<protein>
    <submittedName>
        <fullName evidence="1">Uncharacterized protein</fullName>
    </submittedName>
</protein>
<organism evidence="1 2">
    <name type="scientific">Persea americana</name>
    <name type="common">Avocado</name>
    <dbReference type="NCBI Taxonomy" id="3435"/>
    <lineage>
        <taxon>Eukaryota</taxon>
        <taxon>Viridiplantae</taxon>
        <taxon>Streptophyta</taxon>
        <taxon>Embryophyta</taxon>
        <taxon>Tracheophyta</taxon>
        <taxon>Spermatophyta</taxon>
        <taxon>Magnoliopsida</taxon>
        <taxon>Magnoliidae</taxon>
        <taxon>Laurales</taxon>
        <taxon>Lauraceae</taxon>
        <taxon>Persea</taxon>
    </lineage>
</organism>
<name>A0ACC2KUV7_PERAE</name>
<dbReference type="EMBL" id="CM056819">
    <property type="protein sequence ID" value="KAJ8624778.1"/>
    <property type="molecule type" value="Genomic_DNA"/>
</dbReference>
<accession>A0ACC2KUV7</accession>
<proteinExistence type="predicted"/>
<evidence type="ECO:0000313" key="2">
    <source>
        <dbReference type="Proteomes" id="UP001234297"/>
    </source>
</evidence>
<evidence type="ECO:0000313" key="1">
    <source>
        <dbReference type="EMBL" id="KAJ8624778.1"/>
    </source>
</evidence>
<comment type="caution">
    <text evidence="1">The sequence shown here is derived from an EMBL/GenBank/DDBJ whole genome shotgun (WGS) entry which is preliminary data.</text>
</comment>